<dbReference type="Gene3D" id="1.10.510.10">
    <property type="entry name" value="Transferase(Phosphotransferase) domain 1"/>
    <property type="match status" value="1"/>
</dbReference>
<dbReference type="SUPFAM" id="SSF56112">
    <property type="entry name" value="Protein kinase-like (PK-like)"/>
    <property type="match status" value="1"/>
</dbReference>
<organism evidence="2 3">
    <name type="scientific">Acrocarpospora phusangensis</name>
    <dbReference type="NCBI Taxonomy" id="1070424"/>
    <lineage>
        <taxon>Bacteria</taxon>
        <taxon>Bacillati</taxon>
        <taxon>Actinomycetota</taxon>
        <taxon>Actinomycetes</taxon>
        <taxon>Streptosporangiales</taxon>
        <taxon>Streptosporangiaceae</taxon>
        <taxon>Acrocarpospora</taxon>
    </lineage>
</organism>
<gene>
    <name evidence="2" type="ORF">Aph01nite_50170</name>
</gene>
<keyword evidence="3" id="KW-1185">Reference proteome</keyword>
<dbReference type="RefSeq" id="WP_204043381.1">
    <property type="nucleotide sequence ID" value="NZ_BOOA01000044.1"/>
</dbReference>
<evidence type="ECO:0000259" key="1">
    <source>
        <dbReference type="Pfam" id="PF01636"/>
    </source>
</evidence>
<name>A0A919QD20_9ACTN</name>
<reference evidence="2" key="1">
    <citation type="submission" date="2021-01" db="EMBL/GenBank/DDBJ databases">
        <title>Whole genome shotgun sequence of Acrocarpospora phusangensis NBRC 108782.</title>
        <authorList>
            <person name="Komaki H."/>
            <person name="Tamura T."/>
        </authorList>
    </citation>
    <scope>NUCLEOTIDE SEQUENCE</scope>
    <source>
        <strain evidence="2">NBRC 108782</strain>
    </source>
</reference>
<dbReference type="Proteomes" id="UP000640052">
    <property type="component" value="Unassembled WGS sequence"/>
</dbReference>
<proteinExistence type="predicted"/>
<dbReference type="AlphaFoldDB" id="A0A919QD20"/>
<dbReference type="InterPro" id="IPR011009">
    <property type="entry name" value="Kinase-like_dom_sf"/>
</dbReference>
<protein>
    <recommendedName>
        <fullName evidence="1">Aminoglycoside phosphotransferase domain-containing protein</fullName>
    </recommendedName>
</protein>
<evidence type="ECO:0000313" key="3">
    <source>
        <dbReference type="Proteomes" id="UP000640052"/>
    </source>
</evidence>
<accession>A0A919QD20</accession>
<comment type="caution">
    <text evidence="2">The sequence shown here is derived from an EMBL/GenBank/DDBJ whole genome shotgun (WGS) entry which is preliminary data.</text>
</comment>
<feature type="domain" description="Aminoglycoside phosphotransferase" evidence="1">
    <location>
        <begin position="40"/>
        <end position="280"/>
    </location>
</feature>
<dbReference type="Pfam" id="PF01636">
    <property type="entry name" value="APH"/>
    <property type="match status" value="1"/>
</dbReference>
<evidence type="ECO:0000313" key="2">
    <source>
        <dbReference type="EMBL" id="GIH26707.1"/>
    </source>
</evidence>
<sequence length="322" mass="35361">MFTPPEDLPATTLAAEIGRGWGVEAGSLVYRPVGFGSHHWEVRGDGDGRWFATVDDLEQKRRSRDEPLDEPFGRLASALAAARALHDQGHHFAAAPLPARDGRPLIRLTPRYGLALYPYIDGESFAWGEFPTPEHRRAVLGLLVSLHGAPVQARADDFALLHRDQLEASLLSPDAEDVGPYARPAARLMTANAARVTGMLARYDELARRARTRPAVLTHGEPHPGNTMRTADGFVLIDWETALLAPPERDLWALDPGDGSILTAYATATGVTPDPAVMELYQIRWTLTDLAICVAGFRAPHTGTRDDAESWRILLGYLDQPW</sequence>
<dbReference type="Gene3D" id="3.30.200.20">
    <property type="entry name" value="Phosphorylase Kinase, domain 1"/>
    <property type="match status" value="1"/>
</dbReference>
<dbReference type="EMBL" id="BOOA01000044">
    <property type="protein sequence ID" value="GIH26707.1"/>
    <property type="molecule type" value="Genomic_DNA"/>
</dbReference>
<dbReference type="InterPro" id="IPR002575">
    <property type="entry name" value="Aminoglycoside_PTrfase"/>
</dbReference>